<dbReference type="GO" id="GO:0047274">
    <property type="term" value="F:galactinol-sucrose galactosyltransferase activity"/>
    <property type="evidence" value="ECO:0007669"/>
    <property type="project" value="UniProtKB-EC"/>
</dbReference>
<evidence type="ECO:0000313" key="6">
    <source>
        <dbReference type="Proteomes" id="UP000054558"/>
    </source>
</evidence>
<dbReference type="Proteomes" id="UP000054558">
    <property type="component" value="Unassembled WGS sequence"/>
</dbReference>
<comment type="catalytic activity">
    <reaction evidence="4">
        <text>alpha-D-galactosyl-(1-&gt;3)-1D-myo-inositol + sucrose = raffinose + myo-inositol</text>
        <dbReference type="Rhea" id="RHEA:20161"/>
        <dbReference type="ChEBI" id="CHEBI:16634"/>
        <dbReference type="ChEBI" id="CHEBI:17268"/>
        <dbReference type="ChEBI" id="CHEBI:17505"/>
        <dbReference type="ChEBI" id="CHEBI:17992"/>
        <dbReference type="EC" id="2.4.1.82"/>
    </reaction>
</comment>
<dbReference type="OMA" id="QCDVFTV"/>
<organism evidence="5 6">
    <name type="scientific">Klebsormidium nitens</name>
    <name type="common">Green alga</name>
    <name type="synonym">Ulothrix nitens</name>
    <dbReference type="NCBI Taxonomy" id="105231"/>
    <lineage>
        <taxon>Eukaryota</taxon>
        <taxon>Viridiplantae</taxon>
        <taxon>Streptophyta</taxon>
        <taxon>Klebsormidiophyceae</taxon>
        <taxon>Klebsormidiales</taxon>
        <taxon>Klebsormidiaceae</taxon>
        <taxon>Klebsormidium</taxon>
    </lineage>
</organism>
<comment type="similarity">
    <text evidence="1">Belongs to the glycosyl hydrolases 36 family.</text>
</comment>
<dbReference type="EMBL" id="DF237317">
    <property type="protein sequence ID" value="GAQ87662.1"/>
    <property type="molecule type" value="Genomic_DNA"/>
</dbReference>
<dbReference type="OrthoDB" id="4664297at2759"/>
<evidence type="ECO:0000256" key="2">
    <source>
        <dbReference type="ARBA" id="ARBA00012708"/>
    </source>
</evidence>
<dbReference type="STRING" id="105231.A0A1Y1ICG2"/>
<accession>A0A1Y1ICG2</accession>
<protein>
    <recommendedName>
        <fullName evidence="2">galactinol--sucrose galactosyltransferase</fullName>
        <ecNumber evidence="2">2.4.1.82</ecNumber>
    </recommendedName>
</protein>
<dbReference type="PANTHER" id="PTHR31268">
    <property type="match status" value="1"/>
</dbReference>
<reference evidence="5 6" key="1">
    <citation type="journal article" date="2014" name="Nat. Commun.">
        <title>Klebsormidium flaccidum genome reveals primary factors for plant terrestrial adaptation.</title>
        <authorList>
            <person name="Hori K."/>
            <person name="Maruyama F."/>
            <person name="Fujisawa T."/>
            <person name="Togashi T."/>
            <person name="Yamamoto N."/>
            <person name="Seo M."/>
            <person name="Sato S."/>
            <person name="Yamada T."/>
            <person name="Mori H."/>
            <person name="Tajima N."/>
            <person name="Moriyama T."/>
            <person name="Ikeuchi M."/>
            <person name="Watanabe M."/>
            <person name="Wada H."/>
            <person name="Kobayashi K."/>
            <person name="Saito M."/>
            <person name="Masuda T."/>
            <person name="Sasaki-Sekimoto Y."/>
            <person name="Mashiguchi K."/>
            <person name="Awai K."/>
            <person name="Shimojima M."/>
            <person name="Masuda S."/>
            <person name="Iwai M."/>
            <person name="Nobusawa T."/>
            <person name="Narise T."/>
            <person name="Kondo S."/>
            <person name="Saito H."/>
            <person name="Sato R."/>
            <person name="Murakawa M."/>
            <person name="Ihara Y."/>
            <person name="Oshima-Yamada Y."/>
            <person name="Ohtaka K."/>
            <person name="Satoh M."/>
            <person name="Sonobe K."/>
            <person name="Ishii M."/>
            <person name="Ohtani R."/>
            <person name="Kanamori-Sato M."/>
            <person name="Honoki R."/>
            <person name="Miyazaki D."/>
            <person name="Mochizuki H."/>
            <person name="Umetsu J."/>
            <person name="Higashi K."/>
            <person name="Shibata D."/>
            <person name="Kamiya Y."/>
            <person name="Sato N."/>
            <person name="Nakamura Y."/>
            <person name="Tabata S."/>
            <person name="Ida S."/>
            <person name="Kurokawa K."/>
            <person name="Ohta H."/>
        </authorList>
    </citation>
    <scope>NUCLEOTIDE SEQUENCE [LARGE SCALE GENOMIC DNA]</scope>
    <source>
        <strain evidence="5 6">NIES-2285</strain>
    </source>
</reference>
<dbReference type="Pfam" id="PF05691">
    <property type="entry name" value="Raffinose_syn"/>
    <property type="match status" value="1"/>
</dbReference>
<dbReference type="Gene3D" id="3.20.20.70">
    <property type="entry name" value="Aldolase class I"/>
    <property type="match status" value="1"/>
</dbReference>
<dbReference type="EC" id="2.4.1.82" evidence="2"/>
<evidence type="ECO:0000256" key="1">
    <source>
        <dbReference type="ARBA" id="ARBA00007240"/>
    </source>
</evidence>
<sequence>MENSVELSDRSLLVGGRTLLSEIAPNVTISPATTTSGAFIGASASQADSAHTFDLGTLTATRFVSSFRFKLWWQCQRIADSGDHVAAETQFLLLELKADDSNGSLNKKPSYAVILPIVEGPFRACLQGGGNNRLQLVVESGSTVVTKSTFKAIAYAGSDSDPYVAIEKSVEAVREHLQTFQTRTQKKIPGMLSHFGWCTWDAFYTQVNAAGIEQGLKSLHEAGAPPGFLIIDDGWQSVAADGEDTLQLDPKLGTQSSTRLVRIQENGKFQREAGDAAGDPARPESLKAFIHKLKAELGVKKVLMWHALGGYWGGVRPGLYGSTLQAPVVTAGVRCNQPDAALEDMKAYAVGVMDPAQVGQYFSDQHAYLAAAGADGVKVDVQSAVETVGQAFGGRVAIQVAYQKGFSDSVAAHFPDNDAISCMSHGNDAMFHTRTINSVRASDDFWPRDPASHTIHVASCAYNSLFMGELFVVDWDMFQSRHPMAFYHAAARAVGGCAVYVSDHPGEHDPAVLRKLVLPDGRVLRALLPGRPTLDCLFADPCRDQKTPLKIWNVNATTAVVGAFNCQGAGWSETAKVQLVHDAAPGPVAGGVAGADIPGLEQLAGEHWTGDVVIFSHTAGSLARVDATHSQSFVLPAKEFEVFTIAPVQRLNGTDFAAIGLTDMFNSGGAIQKVAPSGTSSVDLTLIGGGSFGAYSSAEPRVCTLDGEGLPFSYDKSIYKLAVTVPNRPGSSTLRLEF</sequence>
<dbReference type="InterPro" id="IPR008811">
    <property type="entry name" value="Glycosyl_hydrolases_36"/>
</dbReference>
<evidence type="ECO:0000256" key="4">
    <source>
        <dbReference type="ARBA" id="ARBA00049426"/>
    </source>
</evidence>
<gene>
    <name evidence="5" type="ORF">KFL_003680120</name>
</gene>
<dbReference type="SUPFAM" id="SSF51445">
    <property type="entry name" value="(Trans)glycosidases"/>
    <property type="match status" value="1"/>
</dbReference>
<keyword evidence="6" id="KW-1185">Reference proteome</keyword>
<evidence type="ECO:0000256" key="3">
    <source>
        <dbReference type="ARBA" id="ARBA00023277"/>
    </source>
</evidence>
<keyword evidence="3" id="KW-0119">Carbohydrate metabolism</keyword>
<dbReference type="AlphaFoldDB" id="A0A1Y1ICG2"/>
<proteinExistence type="inferred from homology"/>
<dbReference type="InterPro" id="IPR017853">
    <property type="entry name" value="GH"/>
</dbReference>
<evidence type="ECO:0000313" key="5">
    <source>
        <dbReference type="EMBL" id="GAQ87662.1"/>
    </source>
</evidence>
<dbReference type="InterPro" id="IPR013785">
    <property type="entry name" value="Aldolase_TIM"/>
</dbReference>
<dbReference type="PANTHER" id="PTHR31268:SF32">
    <property type="entry name" value="GALACTINOL--SUCROSE GALACTOSYLTRANSFERASE 2-RELATED"/>
    <property type="match status" value="1"/>
</dbReference>
<name>A0A1Y1ICG2_KLENI</name>